<dbReference type="InterPro" id="IPR000462">
    <property type="entry name" value="CDP-OH_P_trans"/>
</dbReference>
<keyword evidence="3 5" id="KW-0808">Transferase</keyword>
<feature type="transmembrane region" description="Helical" evidence="7">
    <location>
        <begin position="334"/>
        <end position="352"/>
    </location>
</feature>
<dbReference type="GO" id="GO:0008654">
    <property type="term" value="P:phospholipid biosynthetic process"/>
    <property type="evidence" value="ECO:0007669"/>
    <property type="project" value="InterPro"/>
</dbReference>
<evidence type="ECO:0000256" key="5">
    <source>
        <dbReference type="RuleBase" id="RU003750"/>
    </source>
</evidence>
<feature type="transmembrane region" description="Helical" evidence="7">
    <location>
        <begin position="113"/>
        <end position="133"/>
    </location>
</feature>
<dbReference type="Pfam" id="PF01066">
    <property type="entry name" value="CDP-OH_P_transf"/>
    <property type="match status" value="1"/>
</dbReference>
<evidence type="ECO:0000256" key="2">
    <source>
        <dbReference type="ARBA" id="ARBA00010441"/>
    </source>
</evidence>
<evidence type="ECO:0000313" key="8">
    <source>
        <dbReference type="EMBL" id="CAE2220183.1"/>
    </source>
</evidence>
<reference evidence="8" key="1">
    <citation type="submission" date="2021-01" db="EMBL/GenBank/DDBJ databases">
        <authorList>
            <person name="Corre E."/>
            <person name="Pelletier E."/>
            <person name="Niang G."/>
            <person name="Scheremetjew M."/>
            <person name="Finn R."/>
            <person name="Kale V."/>
            <person name="Holt S."/>
            <person name="Cochrane G."/>
            <person name="Meng A."/>
            <person name="Brown T."/>
            <person name="Cohen L."/>
        </authorList>
    </citation>
    <scope>NUCLEOTIDE SEQUENCE</scope>
    <source>
        <strain evidence="8">Isolate 1302-5</strain>
    </source>
</reference>
<sequence>MCMRGVARVSQSDENDRGNKFINDERTVRSQSHFYLTSAAAAALHKYQYAGADLSLIYKYILSPLALFLVNNATPRTMAPNTITLAGLCLMFAAYCIVWYFCPNLDEYYVTPASIPGWIFAFNCASMVIYQTLDNMDGKQARRTGSSSPLGLMFDHGCDAVNSIFGSANWIAAMGLSTVDDSLTIWALIIGPMAAFYVTTWEEYYTGELILPIINGPSEGLLMGAMLSLVSALMGAEFWHGMDAYDGVIVPYVIPNLPTLAKDLIPENGIRNCDLIAIAAVVALAHEMIFKALYVCRKYGSKAMLNLLPFLILAFGTLWIGTMDPSILVRNPRTCMHLISALFVEMVTQLMLDHMTAQDFKPYRASLAPFCVLAVLVSGGLLSDELVDDYLLTFTVGIWVYLFMKIRVTIHEISCALGIWCFDIITSRPDQANAGQPTNEQVKLLKVT</sequence>
<feature type="transmembrane region" description="Helical" evidence="7">
    <location>
        <begin position="49"/>
        <end position="70"/>
    </location>
</feature>
<dbReference type="AlphaFoldDB" id="A0A7S4I6K8"/>
<evidence type="ECO:0000256" key="7">
    <source>
        <dbReference type="SAM" id="Phobius"/>
    </source>
</evidence>
<comment type="subcellular location">
    <subcellularLocation>
        <location evidence="1">Membrane</location>
    </subcellularLocation>
</comment>
<comment type="similarity">
    <text evidence="2 5">Belongs to the CDP-alcohol phosphatidyltransferase class-I family.</text>
</comment>
<feature type="transmembrane region" description="Helical" evidence="7">
    <location>
        <begin position="220"/>
        <end position="239"/>
    </location>
</feature>
<dbReference type="PIRSF" id="PIRSF015665">
    <property type="entry name" value="CHOPT"/>
    <property type="match status" value="1"/>
</dbReference>
<evidence type="ECO:0000256" key="6">
    <source>
        <dbReference type="SAM" id="MobiDB-lite"/>
    </source>
</evidence>
<feature type="transmembrane region" description="Helical" evidence="7">
    <location>
        <begin position="275"/>
        <end position="296"/>
    </location>
</feature>
<dbReference type="PANTHER" id="PTHR10414:SF37">
    <property type="entry name" value="BB IN A BOXCAR, ISOFORM C"/>
    <property type="match status" value="1"/>
</dbReference>
<feature type="transmembrane region" description="Helical" evidence="7">
    <location>
        <begin position="82"/>
        <end position="101"/>
    </location>
</feature>
<dbReference type="GO" id="GO:0016020">
    <property type="term" value="C:membrane"/>
    <property type="evidence" value="ECO:0007669"/>
    <property type="project" value="UniProtKB-SubCell"/>
</dbReference>
<feature type="transmembrane region" description="Helical" evidence="7">
    <location>
        <begin position="364"/>
        <end position="381"/>
    </location>
</feature>
<name>A0A7S4I6K8_9STRA</name>
<evidence type="ECO:0000256" key="1">
    <source>
        <dbReference type="ARBA" id="ARBA00004370"/>
    </source>
</evidence>
<protein>
    <submittedName>
        <fullName evidence="8">Uncharacterized protein</fullName>
    </submittedName>
</protein>
<dbReference type="InterPro" id="IPR014472">
    <property type="entry name" value="CHOPT"/>
</dbReference>
<dbReference type="GO" id="GO:0016780">
    <property type="term" value="F:phosphotransferase activity, for other substituted phosphate groups"/>
    <property type="evidence" value="ECO:0007669"/>
    <property type="project" value="InterPro"/>
</dbReference>
<feature type="transmembrane region" description="Helical" evidence="7">
    <location>
        <begin position="303"/>
        <end position="322"/>
    </location>
</feature>
<keyword evidence="4 7" id="KW-0472">Membrane</keyword>
<keyword evidence="7" id="KW-1133">Transmembrane helix</keyword>
<dbReference type="PROSITE" id="PS00379">
    <property type="entry name" value="CDP_ALCOHOL_P_TRANSF"/>
    <property type="match status" value="1"/>
</dbReference>
<dbReference type="InterPro" id="IPR048254">
    <property type="entry name" value="CDP_ALCOHOL_P_TRANSF_CS"/>
</dbReference>
<dbReference type="EMBL" id="HBKQ01011860">
    <property type="protein sequence ID" value="CAE2220183.1"/>
    <property type="molecule type" value="Transcribed_RNA"/>
</dbReference>
<evidence type="ECO:0000256" key="4">
    <source>
        <dbReference type="ARBA" id="ARBA00023136"/>
    </source>
</evidence>
<proteinExistence type="inferred from homology"/>
<feature type="region of interest" description="Disordered" evidence="6">
    <location>
        <begin position="1"/>
        <end position="21"/>
    </location>
</feature>
<dbReference type="InterPro" id="IPR043130">
    <property type="entry name" value="CDP-OH_PTrfase_TM_dom"/>
</dbReference>
<gene>
    <name evidence="8" type="ORF">OAUR00152_LOCUS8034</name>
</gene>
<feature type="transmembrane region" description="Helical" evidence="7">
    <location>
        <begin position="387"/>
        <end position="404"/>
    </location>
</feature>
<organism evidence="8">
    <name type="scientific">Odontella aurita</name>
    <dbReference type="NCBI Taxonomy" id="265563"/>
    <lineage>
        <taxon>Eukaryota</taxon>
        <taxon>Sar</taxon>
        <taxon>Stramenopiles</taxon>
        <taxon>Ochrophyta</taxon>
        <taxon>Bacillariophyta</taxon>
        <taxon>Mediophyceae</taxon>
        <taxon>Biddulphiophycidae</taxon>
        <taxon>Eupodiscales</taxon>
        <taxon>Odontellaceae</taxon>
        <taxon>Odontella</taxon>
    </lineage>
</organism>
<evidence type="ECO:0000256" key="3">
    <source>
        <dbReference type="ARBA" id="ARBA00022679"/>
    </source>
</evidence>
<accession>A0A7S4I6K8</accession>
<keyword evidence="7" id="KW-0812">Transmembrane</keyword>
<dbReference type="Gene3D" id="1.20.120.1760">
    <property type="match status" value="1"/>
</dbReference>
<dbReference type="PANTHER" id="PTHR10414">
    <property type="entry name" value="ETHANOLAMINEPHOSPHOTRANSFERASE"/>
    <property type="match status" value="1"/>
</dbReference>